<reference evidence="3" key="3">
    <citation type="submission" date="2025-08" db="UniProtKB">
        <authorList>
            <consortium name="RefSeq"/>
        </authorList>
    </citation>
    <scope>IDENTIFICATION</scope>
    <source>
        <strain evidence="3">CBS 342.82</strain>
    </source>
</reference>
<feature type="chain" id="PRO_5027003252" evidence="1">
    <location>
        <begin position="18"/>
        <end position="155"/>
    </location>
</feature>
<organism evidence="3">
    <name type="scientific">Dissoconium aciculare CBS 342.82</name>
    <dbReference type="NCBI Taxonomy" id="1314786"/>
    <lineage>
        <taxon>Eukaryota</taxon>
        <taxon>Fungi</taxon>
        <taxon>Dikarya</taxon>
        <taxon>Ascomycota</taxon>
        <taxon>Pezizomycotina</taxon>
        <taxon>Dothideomycetes</taxon>
        <taxon>Dothideomycetidae</taxon>
        <taxon>Mycosphaerellales</taxon>
        <taxon>Dissoconiaceae</taxon>
        <taxon>Dissoconium</taxon>
    </lineage>
</organism>
<evidence type="ECO:0000313" key="2">
    <source>
        <dbReference type="Proteomes" id="UP000504637"/>
    </source>
</evidence>
<reference evidence="3" key="2">
    <citation type="submission" date="2020-04" db="EMBL/GenBank/DDBJ databases">
        <authorList>
            <consortium name="NCBI Genome Project"/>
        </authorList>
    </citation>
    <scope>NUCLEOTIDE SEQUENCE</scope>
    <source>
        <strain evidence="3">CBS 342.82</strain>
    </source>
</reference>
<name>A0A6J3LS17_9PEZI</name>
<dbReference type="AlphaFoldDB" id="A0A6J3LS17"/>
<reference evidence="3" key="1">
    <citation type="submission" date="2020-01" db="EMBL/GenBank/DDBJ databases">
        <authorList>
            <consortium name="DOE Joint Genome Institute"/>
            <person name="Haridas S."/>
            <person name="Albert R."/>
            <person name="Binder M."/>
            <person name="Bloem J."/>
            <person name="Labutti K."/>
            <person name="Salamov A."/>
            <person name="Andreopoulos B."/>
            <person name="Baker S.E."/>
            <person name="Barry K."/>
            <person name="Bills G."/>
            <person name="Bluhm B.H."/>
            <person name="Cannon C."/>
            <person name="Castanera R."/>
            <person name="Culley D.E."/>
            <person name="Daum C."/>
            <person name="Ezra D."/>
            <person name="Gonzalez J.B."/>
            <person name="Henrissat B."/>
            <person name="Kuo A."/>
            <person name="Liang C."/>
            <person name="Lipzen A."/>
            <person name="Lutzoni F."/>
            <person name="Magnuson J."/>
            <person name="Mondo S."/>
            <person name="Nolan M."/>
            <person name="Ohm R."/>
            <person name="Pangilinan J."/>
            <person name="Park H.-J."/>
            <person name="Ramirez L."/>
            <person name="Alfaro M."/>
            <person name="Sun H."/>
            <person name="Tritt A."/>
            <person name="Yoshinaga Y."/>
            <person name="Zwiers L.-H."/>
            <person name="Turgeon B.G."/>
            <person name="Goodwin S.B."/>
            <person name="Spatafora J.W."/>
            <person name="Crous P.W."/>
            <person name="Grigoriev I.V."/>
        </authorList>
    </citation>
    <scope>NUCLEOTIDE SEQUENCE</scope>
    <source>
        <strain evidence="3">CBS 342.82</strain>
    </source>
</reference>
<dbReference type="Proteomes" id="UP000504637">
    <property type="component" value="Unplaced"/>
</dbReference>
<protein>
    <submittedName>
        <fullName evidence="3">Uncharacterized protein</fullName>
    </submittedName>
</protein>
<dbReference type="RefSeq" id="XP_033455626.1">
    <property type="nucleotide sequence ID" value="XM_033609044.1"/>
</dbReference>
<evidence type="ECO:0000256" key="1">
    <source>
        <dbReference type="SAM" id="SignalP"/>
    </source>
</evidence>
<dbReference type="GeneID" id="54366845"/>
<accession>A0A6J3LS17</accession>
<keyword evidence="1" id="KW-0732">Signal</keyword>
<feature type="signal peptide" evidence="1">
    <location>
        <begin position="1"/>
        <end position="17"/>
    </location>
</feature>
<keyword evidence="2" id="KW-1185">Reference proteome</keyword>
<gene>
    <name evidence="3" type="ORF">K489DRAFT_92189</name>
</gene>
<evidence type="ECO:0000313" key="3">
    <source>
        <dbReference type="RefSeq" id="XP_033455626.1"/>
    </source>
</evidence>
<proteinExistence type="predicted"/>
<sequence length="155" mass="16432">MKSQSFSLFAWVSFAAAGAIPSHTAPVYKTSVHKTNIPVSKTASAYNAAPTASSVHKTTSANKGTWTYYSTATKTITIPTTITLGPPTEVVYVTLQSTSTVTVTTPFTVYATTETSTSINPFYGAAVFVDPTLTAPIVSVPVCILIDVDERESNR</sequence>